<protein>
    <recommendedName>
        <fullName evidence="2">NADPH-dependent FMN reductase-like domain-containing protein</fullName>
    </recommendedName>
</protein>
<dbReference type="Pfam" id="PF03358">
    <property type="entry name" value="FMN_red"/>
    <property type="match status" value="1"/>
</dbReference>
<evidence type="ECO:0000313" key="4">
    <source>
        <dbReference type="Proteomes" id="UP000294530"/>
    </source>
</evidence>
<dbReference type="RefSeq" id="XP_067819894.1">
    <property type="nucleotide sequence ID" value="XM_067958464.1"/>
</dbReference>
<dbReference type="GO" id="GO:0016491">
    <property type="term" value="F:oxidoreductase activity"/>
    <property type="evidence" value="ECO:0007669"/>
    <property type="project" value="InterPro"/>
</dbReference>
<dbReference type="InterPro" id="IPR005025">
    <property type="entry name" value="FMN_Rdtase-like_dom"/>
</dbReference>
<reference evidence="3 4" key="1">
    <citation type="journal article" date="2021" name="Genome Biol.">
        <title>AFLAP: assembly-free linkage analysis pipeline using k-mers from genome sequencing data.</title>
        <authorList>
            <person name="Fletcher K."/>
            <person name="Zhang L."/>
            <person name="Gil J."/>
            <person name="Han R."/>
            <person name="Cavanaugh K."/>
            <person name="Michelmore R."/>
        </authorList>
    </citation>
    <scope>NUCLEOTIDE SEQUENCE [LARGE SCALE GENOMIC DNA]</scope>
    <source>
        <strain evidence="3 4">SF5</strain>
    </source>
</reference>
<dbReference type="GeneID" id="94344135"/>
<name>A0A976IGA2_BRELC</name>
<keyword evidence="4" id="KW-1185">Reference proteome</keyword>
<proteinExistence type="predicted"/>
<sequence length="395" mass="43371">MNSHGIVNRNELRPLRPPRIPVPTASLYTNFRNLNALNSPRNVDALRFRRAAGVLLLIFCLSMAIGLMHVISLSHQMLARLETRHMQQQLYNQPHTQSRGVVGGVLQRVHQDEAANVLIAFSDGPHLQKLAEAVGIGVQSIVGNDTQSLRMRRLENASFIDDVLWADAVILGTHVINANVEPKMTKFMGNWSFAEDLSRKVGAVFVTSGGFSAGEELTMVNLLHSLMIFRMIIVGGEHWTSAFGASAIVGEGPFRPATLKSQDFPSVCYPTDPDSIHNLFKDKAIGLGERVASIATQLRRAYMDLSKRNSLRVNLVRCFSYNLSSLAFARSNVQNVIAALGIPREKAACHPRKSCSTPCSCINLFILDTVLVYLPDCPSAWISDLIVSNGNAAAQ</sequence>
<evidence type="ECO:0000259" key="2">
    <source>
        <dbReference type="Pfam" id="PF03358"/>
    </source>
</evidence>
<dbReference type="AlphaFoldDB" id="A0A976IGA2"/>
<keyword evidence="1" id="KW-1133">Transmembrane helix</keyword>
<organism evidence="3 4">
    <name type="scientific">Bremia lactucae</name>
    <name type="common">Lettuce downy mildew</name>
    <dbReference type="NCBI Taxonomy" id="4779"/>
    <lineage>
        <taxon>Eukaryota</taxon>
        <taxon>Sar</taxon>
        <taxon>Stramenopiles</taxon>
        <taxon>Oomycota</taxon>
        <taxon>Peronosporomycetes</taxon>
        <taxon>Peronosporales</taxon>
        <taxon>Peronosporaceae</taxon>
        <taxon>Bremia</taxon>
    </lineage>
</organism>
<dbReference type="Proteomes" id="UP000294530">
    <property type="component" value="Unassembled WGS sequence"/>
</dbReference>
<dbReference type="InterPro" id="IPR029039">
    <property type="entry name" value="Flavoprotein-like_sf"/>
</dbReference>
<gene>
    <name evidence="3" type="ORF">CCR75_000356</name>
</gene>
<dbReference type="OrthoDB" id="78847at2759"/>
<evidence type="ECO:0000256" key="1">
    <source>
        <dbReference type="SAM" id="Phobius"/>
    </source>
</evidence>
<dbReference type="Gene3D" id="3.40.50.360">
    <property type="match status" value="1"/>
</dbReference>
<comment type="caution">
    <text evidence="3">The sequence shown here is derived from an EMBL/GenBank/DDBJ whole genome shotgun (WGS) entry which is preliminary data.</text>
</comment>
<dbReference type="EMBL" id="SHOA02000014">
    <property type="protein sequence ID" value="TDH70395.1"/>
    <property type="molecule type" value="Genomic_DNA"/>
</dbReference>
<feature type="transmembrane region" description="Helical" evidence="1">
    <location>
        <begin position="51"/>
        <end position="71"/>
    </location>
</feature>
<dbReference type="SUPFAM" id="SSF52218">
    <property type="entry name" value="Flavoproteins"/>
    <property type="match status" value="1"/>
</dbReference>
<accession>A0A976IGA2</accession>
<dbReference type="KEGG" id="blac:94344135"/>
<evidence type="ECO:0000313" key="3">
    <source>
        <dbReference type="EMBL" id="TDH70395.1"/>
    </source>
</evidence>
<feature type="domain" description="NADPH-dependent FMN reductase-like" evidence="2">
    <location>
        <begin position="157"/>
        <end position="242"/>
    </location>
</feature>
<keyword evidence="1" id="KW-0812">Transmembrane</keyword>
<keyword evidence="1" id="KW-0472">Membrane</keyword>